<dbReference type="Pfam" id="PF01557">
    <property type="entry name" value="FAA_hydrolase"/>
    <property type="match status" value="1"/>
</dbReference>
<organism evidence="4 5">
    <name type="scientific">Kutzneria buriramensis</name>
    <dbReference type="NCBI Taxonomy" id="1045776"/>
    <lineage>
        <taxon>Bacteria</taxon>
        <taxon>Bacillati</taxon>
        <taxon>Actinomycetota</taxon>
        <taxon>Actinomycetes</taxon>
        <taxon>Pseudonocardiales</taxon>
        <taxon>Pseudonocardiaceae</taxon>
        <taxon>Kutzneria</taxon>
    </lineage>
</organism>
<feature type="domain" description="Rv2993c-like N-terminal" evidence="3">
    <location>
        <begin position="1"/>
        <end position="50"/>
    </location>
</feature>
<protein>
    <submittedName>
        <fullName evidence="4">2-keto-4-pentenoate hydratase/2-oxohepta-3-ene-1,7-dioic acid hydratase in catechol pathway</fullName>
    </submittedName>
</protein>
<dbReference type="OrthoDB" id="9805307at2"/>
<proteinExistence type="predicted"/>
<dbReference type="Pfam" id="PF10370">
    <property type="entry name" value="Rv2993c-like_N"/>
    <property type="match status" value="1"/>
</dbReference>
<keyword evidence="1" id="KW-0479">Metal-binding</keyword>
<evidence type="ECO:0000313" key="5">
    <source>
        <dbReference type="Proteomes" id="UP000256269"/>
    </source>
</evidence>
<feature type="domain" description="Fumarylacetoacetase-like C-terminal" evidence="2">
    <location>
        <begin position="72"/>
        <end position="242"/>
    </location>
</feature>
<dbReference type="PANTHER" id="PTHR11820:SF7">
    <property type="entry name" value="ACYLPYRUVASE FAHD1, MITOCHONDRIAL"/>
    <property type="match status" value="1"/>
</dbReference>
<keyword evidence="5" id="KW-1185">Reference proteome</keyword>
<dbReference type="Proteomes" id="UP000256269">
    <property type="component" value="Unassembled WGS sequence"/>
</dbReference>
<dbReference type="Gene3D" id="2.30.30.370">
    <property type="entry name" value="FAH"/>
    <property type="match status" value="1"/>
</dbReference>
<dbReference type="InterPro" id="IPR018833">
    <property type="entry name" value="Rv2993c-like_N"/>
</dbReference>
<dbReference type="RefSeq" id="WP_116182209.1">
    <property type="nucleotide sequence ID" value="NZ_CP144375.1"/>
</dbReference>
<dbReference type="GO" id="GO:0018773">
    <property type="term" value="F:acetylpyruvate hydrolase activity"/>
    <property type="evidence" value="ECO:0007669"/>
    <property type="project" value="TreeGrafter"/>
</dbReference>
<dbReference type="GO" id="GO:0046872">
    <property type="term" value="F:metal ion binding"/>
    <property type="evidence" value="ECO:0007669"/>
    <property type="project" value="UniProtKB-KW"/>
</dbReference>
<gene>
    <name evidence="4" type="ORF">BCF44_13740</name>
</gene>
<accession>A0A3E0G604</accession>
<evidence type="ECO:0000313" key="4">
    <source>
        <dbReference type="EMBL" id="REH18153.1"/>
    </source>
</evidence>
<sequence>MLTARFSVGGREDHGVVDGGVIRRVVGDVFGEFDLADGEFALDDVRLLAPVRPSKVLVIGRNYGEATTDDLVVNLKPSTAVIGPGDPVLLPPNAEDVRFEGELAVVIGARCRDVSPDDWGSVVHGYTCGNDVTAWDVGLPGGHWTKAKSFDTFCPLGPWIDTAVDPGDLTIRTTVNGELRQDGSTSQMIRDVGTLVARCSRLMTLLPGDVILTGTPAGGGSMRDGDEITVRIGGIGELSHPVRAAATASA</sequence>
<dbReference type="InterPro" id="IPR011234">
    <property type="entry name" value="Fumarylacetoacetase-like_C"/>
</dbReference>
<comment type="caution">
    <text evidence="4">The sequence shown here is derived from an EMBL/GenBank/DDBJ whole genome shotgun (WGS) entry which is preliminary data.</text>
</comment>
<dbReference type="InterPro" id="IPR036663">
    <property type="entry name" value="Fumarylacetoacetase_C_sf"/>
</dbReference>
<evidence type="ECO:0000256" key="1">
    <source>
        <dbReference type="ARBA" id="ARBA00022723"/>
    </source>
</evidence>
<dbReference type="AlphaFoldDB" id="A0A3E0G604"/>
<evidence type="ECO:0000259" key="2">
    <source>
        <dbReference type="Pfam" id="PF01557"/>
    </source>
</evidence>
<reference evidence="4 5" key="1">
    <citation type="submission" date="2018-08" db="EMBL/GenBank/DDBJ databases">
        <title>Genomic Encyclopedia of Archaeal and Bacterial Type Strains, Phase II (KMG-II): from individual species to whole genera.</title>
        <authorList>
            <person name="Goeker M."/>
        </authorList>
    </citation>
    <scope>NUCLEOTIDE SEQUENCE [LARGE SCALE GENOMIC DNA]</scope>
    <source>
        <strain evidence="4 5">DSM 45791</strain>
    </source>
</reference>
<dbReference type="PANTHER" id="PTHR11820">
    <property type="entry name" value="ACYLPYRUVASE"/>
    <property type="match status" value="1"/>
</dbReference>
<dbReference type="SUPFAM" id="SSF56529">
    <property type="entry name" value="FAH"/>
    <property type="match status" value="1"/>
</dbReference>
<dbReference type="EMBL" id="QUNO01000037">
    <property type="protein sequence ID" value="REH18153.1"/>
    <property type="molecule type" value="Genomic_DNA"/>
</dbReference>
<dbReference type="Gene3D" id="3.90.850.10">
    <property type="entry name" value="Fumarylacetoacetase-like, C-terminal domain"/>
    <property type="match status" value="1"/>
</dbReference>
<evidence type="ECO:0000259" key="3">
    <source>
        <dbReference type="Pfam" id="PF10370"/>
    </source>
</evidence>
<name>A0A3E0G604_9PSEU</name>